<feature type="compositionally biased region" description="Basic and acidic residues" evidence="1">
    <location>
        <begin position="389"/>
        <end position="402"/>
    </location>
</feature>
<feature type="region of interest" description="Disordered" evidence="1">
    <location>
        <begin position="182"/>
        <end position="222"/>
    </location>
</feature>
<comment type="caution">
    <text evidence="2">The sequence shown here is derived from an EMBL/GenBank/DDBJ whole genome shotgun (WGS) entry which is preliminary data.</text>
</comment>
<dbReference type="EMBL" id="BGZK01000607">
    <property type="protein sequence ID" value="GBP52640.1"/>
    <property type="molecule type" value="Genomic_DNA"/>
</dbReference>
<accession>A0A4C1WP60</accession>
<reference evidence="2 3" key="1">
    <citation type="journal article" date="2019" name="Commun. Biol.">
        <title>The bagworm genome reveals a unique fibroin gene that provides high tensile strength.</title>
        <authorList>
            <person name="Kono N."/>
            <person name="Nakamura H."/>
            <person name="Ohtoshi R."/>
            <person name="Tomita M."/>
            <person name="Numata K."/>
            <person name="Arakawa K."/>
        </authorList>
    </citation>
    <scope>NUCLEOTIDE SEQUENCE [LARGE SCALE GENOMIC DNA]</scope>
</reference>
<protein>
    <submittedName>
        <fullName evidence="2">Uncharacterized protein</fullName>
    </submittedName>
</protein>
<organism evidence="2 3">
    <name type="scientific">Eumeta variegata</name>
    <name type="common">Bagworm moth</name>
    <name type="synonym">Eumeta japonica</name>
    <dbReference type="NCBI Taxonomy" id="151549"/>
    <lineage>
        <taxon>Eukaryota</taxon>
        <taxon>Metazoa</taxon>
        <taxon>Ecdysozoa</taxon>
        <taxon>Arthropoda</taxon>
        <taxon>Hexapoda</taxon>
        <taxon>Insecta</taxon>
        <taxon>Pterygota</taxon>
        <taxon>Neoptera</taxon>
        <taxon>Endopterygota</taxon>
        <taxon>Lepidoptera</taxon>
        <taxon>Glossata</taxon>
        <taxon>Ditrysia</taxon>
        <taxon>Tineoidea</taxon>
        <taxon>Psychidae</taxon>
        <taxon>Oiketicinae</taxon>
        <taxon>Eumeta</taxon>
    </lineage>
</organism>
<name>A0A4C1WP60_EUMVA</name>
<gene>
    <name evidence="2" type="ORF">EVAR_103075_1</name>
</gene>
<dbReference type="Proteomes" id="UP000299102">
    <property type="component" value="Unassembled WGS sequence"/>
</dbReference>
<keyword evidence="3" id="KW-1185">Reference proteome</keyword>
<evidence type="ECO:0000256" key="1">
    <source>
        <dbReference type="SAM" id="MobiDB-lite"/>
    </source>
</evidence>
<sequence>MRAAFLTSASRRRTVIDSGSRATLYASDIRECIIHRGAGERARAAGQASYRGRGSLAIRARRERLVSGRPRRAPPGHALAALLSYLNSIRQQTRSERALPAAAGGRSDADPLVSFNYHRSWSRLIDKAKFVCGIAPSRGSHYRRAVGVWRRFGTAARRNQGREGAHKERDLRVEDVISGDGLQMSGDARTRAPRAARRAPARRTRPRRIRSRGRRPAGGGGECVEQSGAAILNRNEMVNEAFASDLMRIYNLDIGRRGRCALFDIRAEGGCSPMLDAKTEEIMSKTASLAQIDGGCVVFPVAHPETELFIACPFHPLVLITARFYLYVATIVKKKAKRQGGCLHKSENCVRELEGKILKINQVGAAGGHRASEGAHVSTKKKRLHREGRRREGGERSGRSFS</sequence>
<dbReference type="AlphaFoldDB" id="A0A4C1WP60"/>
<feature type="compositionally biased region" description="Basic residues" evidence="1">
    <location>
        <begin position="191"/>
        <end position="215"/>
    </location>
</feature>
<proteinExistence type="predicted"/>
<feature type="region of interest" description="Disordered" evidence="1">
    <location>
        <begin position="367"/>
        <end position="402"/>
    </location>
</feature>
<feature type="compositionally biased region" description="Basic residues" evidence="1">
    <location>
        <begin position="378"/>
        <end position="388"/>
    </location>
</feature>
<evidence type="ECO:0000313" key="3">
    <source>
        <dbReference type="Proteomes" id="UP000299102"/>
    </source>
</evidence>
<evidence type="ECO:0000313" key="2">
    <source>
        <dbReference type="EMBL" id="GBP52640.1"/>
    </source>
</evidence>